<dbReference type="PANTHER" id="PTHR43310:SF4">
    <property type="entry name" value="AFR304WP"/>
    <property type="match status" value="1"/>
</dbReference>
<keyword evidence="1" id="KW-0472">Membrane</keyword>
<evidence type="ECO:0000313" key="2">
    <source>
        <dbReference type="EMBL" id="EPR79651.1"/>
    </source>
</evidence>
<gene>
    <name evidence="2" type="ORF">SLOPH_1917</name>
</gene>
<feature type="transmembrane region" description="Helical" evidence="1">
    <location>
        <begin position="170"/>
        <end position="188"/>
    </location>
</feature>
<organism evidence="2 3">
    <name type="scientific">Spraguea lophii (strain 42_110)</name>
    <name type="common">Microsporidian parasite</name>
    <dbReference type="NCBI Taxonomy" id="1358809"/>
    <lineage>
        <taxon>Eukaryota</taxon>
        <taxon>Fungi</taxon>
        <taxon>Fungi incertae sedis</taxon>
        <taxon>Microsporidia</taxon>
        <taxon>Spragueidae</taxon>
        <taxon>Spraguea</taxon>
    </lineage>
</organism>
<feature type="transmembrane region" description="Helical" evidence="1">
    <location>
        <begin position="417"/>
        <end position="450"/>
    </location>
</feature>
<protein>
    <submittedName>
        <fullName evidence="2">Sulfate transporter protein</fullName>
    </submittedName>
</protein>
<proteinExistence type="predicted"/>
<dbReference type="AlphaFoldDB" id="S7W9W2"/>
<dbReference type="PANTHER" id="PTHR43310">
    <property type="entry name" value="SULFATE TRANSPORTER YBAR-RELATED"/>
    <property type="match status" value="1"/>
</dbReference>
<keyword evidence="1" id="KW-0812">Transmembrane</keyword>
<feature type="transmembrane region" description="Helical" evidence="1">
    <location>
        <begin position="128"/>
        <end position="150"/>
    </location>
</feature>
<evidence type="ECO:0000313" key="3">
    <source>
        <dbReference type="Proteomes" id="UP000014978"/>
    </source>
</evidence>
<name>S7W9W2_SPRLO</name>
<dbReference type="STRING" id="1358809.S7W9W2"/>
<feature type="transmembrane region" description="Helical" evidence="1">
    <location>
        <begin position="42"/>
        <end position="62"/>
    </location>
</feature>
<feature type="transmembrane region" description="Helical" evidence="1">
    <location>
        <begin position="74"/>
        <end position="93"/>
    </location>
</feature>
<keyword evidence="1" id="KW-1133">Transmembrane helix</keyword>
<dbReference type="OrthoDB" id="2190497at2759"/>
<evidence type="ECO:0000256" key="1">
    <source>
        <dbReference type="SAM" id="Phobius"/>
    </source>
</evidence>
<feature type="transmembrane region" description="Helical" evidence="1">
    <location>
        <begin position="362"/>
        <end position="382"/>
    </location>
</feature>
<dbReference type="VEuPathDB" id="MicrosporidiaDB:SLOPH_1917"/>
<feature type="transmembrane region" description="Helical" evidence="1">
    <location>
        <begin position="195"/>
        <end position="213"/>
    </location>
</feature>
<dbReference type="InParanoid" id="S7W9W2"/>
<sequence length="552" mass="63690">MSVQNKNQVEQEPQHSIIFTGEKIEKKKQNFKEFLTLKSMKNLLSCSFLGLILTTVYVLTYGKNVFTLDGRVEAENIGILLFLYSTIIGQIVYNCFTDLNAGVMVFMVCENFILSRKIFSKCMENGDIIYAVTNTLFCCSISALFLALGLFLISRTKLIHYCNYLPKPTLYSYIIFMCYVNVHTGYSLVSREMKLIILVIISSIILFLAEHFISSPFITSIVIMVQTLGFYLCMFLFFYFKGYSLNLSYILEFSVKKSFLNENSPIKFCPLYIFKYFSLKLIDYKIIFKCSLEIISMVLFAVMQFPVAYPTLSAFTNVEYDLKKEITAQSYMNFFSFFLFYPTCISPACSSSYYKSGSITKYHGIFGSLSYIFIIFIGPLLNSIIPKYVLASIPMSIGFHYLLSFINSCKNLNLRELMILAISSLLLFVFDIPLIGLLISIGICTIFYYIDFYMIKDNRSGIDEILSPRLLGFIDLYNFDKKINIMGDDVIINFNECKTMDANARDYLVEKVKDENIYFTFIGRPNGFKRYDDINGDNIKKYNSYCEYSNDN</sequence>
<dbReference type="InterPro" id="IPR052706">
    <property type="entry name" value="Membrane-Transporter-like"/>
</dbReference>
<keyword evidence="3" id="KW-1185">Reference proteome</keyword>
<feature type="transmembrane region" description="Helical" evidence="1">
    <location>
        <begin position="329"/>
        <end position="350"/>
    </location>
</feature>
<accession>S7W9W2</accession>
<dbReference type="OMA" id="CEYSNDN"/>
<feature type="transmembrane region" description="Helical" evidence="1">
    <location>
        <begin position="286"/>
        <end position="309"/>
    </location>
</feature>
<dbReference type="HOGENOM" id="CLU_036921_0_0_1"/>
<comment type="caution">
    <text evidence="2">The sequence shown here is derived from an EMBL/GenBank/DDBJ whole genome shotgun (WGS) entry which is preliminary data.</text>
</comment>
<reference evidence="3" key="1">
    <citation type="journal article" date="2013" name="PLoS Genet.">
        <title>The genome of Spraguea lophii and the basis of host-microsporidian interactions.</title>
        <authorList>
            <person name="Campbell S.E."/>
            <person name="Williams T.A."/>
            <person name="Yousuf A."/>
            <person name="Soanes D.M."/>
            <person name="Paszkiewicz K.H."/>
            <person name="Williams B.A.P."/>
        </authorList>
    </citation>
    <scope>NUCLEOTIDE SEQUENCE [LARGE SCALE GENOMIC DNA]</scope>
    <source>
        <strain evidence="3">42_110</strain>
    </source>
</reference>
<feature type="transmembrane region" description="Helical" evidence="1">
    <location>
        <begin position="219"/>
        <end position="240"/>
    </location>
</feature>
<dbReference type="Proteomes" id="UP000014978">
    <property type="component" value="Unassembled WGS sequence"/>
</dbReference>
<dbReference type="EMBL" id="ATCN01000169">
    <property type="protein sequence ID" value="EPR79651.1"/>
    <property type="molecule type" value="Genomic_DNA"/>
</dbReference>